<feature type="non-terminal residue" evidence="1">
    <location>
        <position position="1"/>
    </location>
</feature>
<dbReference type="InterPro" id="IPR022385">
    <property type="entry name" value="Rhs_assc_core"/>
</dbReference>
<organism evidence="1 2">
    <name type="scientific">Cryomorpha ignava</name>
    <dbReference type="NCBI Taxonomy" id="101383"/>
    <lineage>
        <taxon>Bacteria</taxon>
        <taxon>Pseudomonadati</taxon>
        <taxon>Bacteroidota</taxon>
        <taxon>Flavobacteriia</taxon>
        <taxon>Flavobacteriales</taxon>
        <taxon>Cryomorphaceae</taxon>
        <taxon>Cryomorpha</taxon>
    </lineage>
</organism>
<proteinExistence type="predicted"/>
<keyword evidence="2" id="KW-1185">Reference proteome</keyword>
<dbReference type="PANTHER" id="PTHR32305">
    <property type="match status" value="1"/>
</dbReference>
<sequence length="1284" mass="144053">AYTGNVGSGGTLIEKKLTSYTVYDDFGRVVFDIPAKAMEELDILGIRVVKVSDTPHPTLQIVKDLVSTYSYDEKGRLWQKEMPGTGKQNFVYDHYDRVIMSRDNKQINEGKWNFVKYDTRGRVVIKGATTMAGHHSTHSVESAEHFEDNGEIIKGEIFTGGTGSLMGYSNLTYPVLTTSQTDSLTNVYYFDNYDFDYPPYMDYISFNGITAPLEVTRGLPTGSQTRILRADNRLGGWLTTVTYYDDKKRPIQAFTQNHLGGWDRIDTYYNGFGQVEKTVQHHRYKATDADRIFTTSFAYWSVTGKLQSVKCKLDDDDEMIVSFRQYDVKGQLKKLKLHKAPGISNYLQTMDYRYNDQGNLTHINNTALIVDAFNSDDDDVFGQELTYFDESDEYIRTGPWNQGDPYPHQVLPQYGGNISSMMWNAKTPDEDGTMLPRHAYVYKYDDLNNLTDALYGSDLPSDPGNFNVNLNYYNENINYDVGGNIMRLKRNRDMTAGSQPAPTFMDNLTYTYKHNGYLPQAINDNGEKDFAPQRKHFVDKSSASTQYFYDVSGRLIKDQNRKITLAYNLLGLPRHVRSGPYSIHYMYDAAGNKLQKYRLDDHECPYGSPCDPKDSYGIDYIGNFVYERDKLKMIYHPEGVIRPIFPTEDNPREYAYDYFIKDYLGNVRVVLTEEDATYTDKFLTTLEEVYRTIEEADFDNVGGRAEDLPTGYPVNGSVELNEKIALLSAANGTEIGPSIVLPVRRGDKVSLETEYFYSEDDQAETYDNFGLLVNEVLLSLAASGAGVLKLTEGQLIDIATGSGEYGAALSDFMSSNFDTTDVTKPHAYLIWTLYDNNMKLIPEGSGALRVTDPNELKRLLEEAIPIVEDGYLHAYVANHSSKPSVFDNFMLTYIRGKTRQINHYYPYGLSIDGLDHSDEYLNKYTSKELQTGEFDPALSSGLEMFDFGSRFYDPQVGRWFTPDPAEQFANPYLAIGNNPVNGYDPDGKFFLGPVTLPLFQIVGAASISASTFVTLSLFATSTSIGLAASTGLVSTGSASALPGPPDTWVYDKARNEYKWMNDMGGNETDFIMEGTKLNDGTWTFDGGIDVRGAHTQLAVKMPSPEFANTANQMLNASFASSMLPLADKAFKSMSTMANLYANQISKDIVRYEFPSFKGGNNNFWYGKPNGVYTGNPVNTVPSSLGKVNLLNNTANHLLASSNSLTAGGYGLGVYNTYNINSLHSSGHINEYQMMLEQSSNFYTTFGGIYGAAWGIGWETGRALTNIPGYHDNVRVPLQRLFNLR</sequence>
<reference evidence="1 2" key="1">
    <citation type="submission" date="2020-02" db="EMBL/GenBank/DDBJ databases">
        <title>Out from the shadows clarifying the taxonomy of the family Cryomorphaceae and related taxa by utilizing the GTDB taxonomic framework.</title>
        <authorList>
            <person name="Bowman J.P."/>
        </authorList>
    </citation>
    <scope>NUCLEOTIDE SEQUENCE [LARGE SCALE GENOMIC DNA]</scope>
    <source>
        <strain evidence="1 2">QSSC 1-22</strain>
    </source>
</reference>
<accession>A0A7K3WVT0</accession>
<evidence type="ECO:0008006" key="3">
    <source>
        <dbReference type="Google" id="ProtNLM"/>
    </source>
</evidence>
<dbReference type="Proteomes" id="UP000486602">
    <property type="component" value="Unassembled WGS sequence"/>
</dbReference>
<dbReference type="PANTHER" id="PTHR32305:SF15">
    <property type="entry name" value="PROTEIN RHSA-RELATED"/>
    <property type="match status" value="1"/>
</dbReference>
<dbReference type="InterPro" id="IPR050708">
    <property type="entry name" value="T6SS_VgrG/RHS"/>
</dbReference>
<dbReference type="Gene3D" id="2.180.10.10">
    <property type="entry name" value="RHS repeat-associated core"/>
    <property type="match status" value="2"/>
</dbReference>
<evidence type="ECO:0000313" key="1">
    <source>
        <dbReference type="EMBL" id="NEN25787.1"/>
    </source>
</evidence>
<name>A0A7K3WVT0_9FLAO</name>
<dbReference type="EMBL" id="JAAGVY010000080">
    <property type="protein sequence ID" value="NEN25787.1"/>
    <property type="molecule type" value="Genomic_DNA"/>
</dbReference>
<protein>
    <recommendedName>
        <fullName evidence="3">RHS repeat-associated core domain-containing protein</fullName>
    </recommendedName>
</protein>
<evidence type="ECO:0000313" key="2">
    <source>
        <dbReference type="Proteomes" id="UP000486602"/>
    </source>
</evidence>
<gene>
    <name evidence="1" type="ORF">G3O08_20060</name>
</gene>
<comment type="caution">
    <text evidence="1">The sequence shown here is derived from an EMBL/GenBank/DDBJ whole genome shotgun (WGS) entry which is preliminary data.</text>
</comment>
<dbReference type="RefSeq" id="WP_204336966.1">
    <property type="nucleotide sequence ID" value="NZ_JAAGVY010000080.1"/>
</dbReference>
<dbReference type="NCBIfam" id="TIGR03696">
    <property type="entry name" value="Rhs_assc_core"/>
    <property type="match status" value="1"/>
</dbReference>